<proteinExistence type="predicted"/>
<evidence type="ECO:0000256" key="1">
    <source>
        <dbReference type="SAM" id="MobiDB-lite"/>
    </source>
</evidence>
<reference evidence="2" key="1">
    <citation type="submission" date="2024-02" db="EMBL/GenBank/DDBJ databases">
        <authorList>
            <consortium name="ELIXIR-Norway"/>
            <consortium name="Elixir Norway"/>
        </authorList>
    </citation>
    <scope>NUCLEOTIDE SEQUENCE</scope>
</reference>
<dbReference type="EMBL" id="CAXANX010000012">
    <property type="protein sequence ID" value="CAK9188700.1"/>
    <property type="molecule type" value="Genomic_DNA"/>
</dbReference>
<evidence type="ECO:0000313" key="3">
    <source>
        <dbReference type="Proteomes" id="UP001497512"/>
    </source>
</evidence>
<feature type="region of interest" description="Disordered" evidence="1">
    <location>
        <begin position="102"/>
        <end position="126"/>
    </location>
</feature>
<keyword evidence="3" id="KW-1185">Reference proteome</keyword>
<dbReference type="Proteomes" id="UP001497512">
    <property type="component" value="Unassembled WGS sequence"/>
</dbReference>
<feature type="region of interest" description="Disordered" evidence="1">
    <location>
        <begin position="1"/>
        <end position="27"/>
    </location>
</feature>
<accession>A0ABP0T6Q0</accession>
<evidence type="ECO:0000313" key="2">
    <source>
        <dbReference type="EMBL" id="CAK9188700.1"/>
    </source>
</evidence>
<organism evidence="2 3">
    <name type="scientific">Sphagnum troendelagicum</name>
    <dbReference type="NCBI Taxonomy" id="128251"/>
    <lineage>
        <taxon>Eukaryota</taxon>
        <taxon>Viridiplantae</taxon>
        <taxon>Streptophyta</taxon>
        <taxon>Embryophyta</taxon>
        <taxon>Bryophyta</taxon>
        <taxon>Sphagnophytina</taxon>
        <taxon>Sphagnopsida</taxon>
        <taxon>Sphagnales</taxon>
        <taxon>Sphagnaceae</taxon>
        <taxon>Sphagnum</taxon>
    </lineage>
</organism>
<sequence>MSSMSTNDTFITLGSSFRTDQEDSSSTIPLPMELDSISKKQNSLSSPVLQTTPARCPLAAITTVINNYMAPTVSSSSKRKRVINRPLGESLTSEAALAQVQEAETKRNKKVSLKKAPTNASLSKNK</sequence>
<gene>
    <name evidence="2" type="ORF">CSSPTR1EN2_LOCUS23988</name>
</gene>
<comment type="caution">
    <text evidence="2">The sequence shown here is derived from an EMBL/GenBank/DDBJ whole genome shotgun (WGS) entry which is preliminary data.</text>
</comment>
<protein>
    <submittedName>
        <fullName evidence="2">Uncharacterized protein</fullName>
    </submittedName>
</protein>
<name>A0ABP0T6Q0_9BRYO</name>